<reference evidence="3 4" key="1">
    <citation type="journal article" date="2015" name="Nature">
        <title>rRNA introns, odd ribosomes, and small enigmatic genomes across a large radiation of phyla.</title>
        <authorList>
            <person name="Brown C.T."/>
            <person name="Hug L.A."/>
            <person name="Thomas B.C."/>
            <person name="Sharon I."/>
            <person name="Castelle C.J."/>
            <person name="Singh A."/>
            <person name="Wilkins M.J."/>
            <person name="Williams K.H."/>
            <person name="Banfield J.F."/>
        </authorList>
    </citation>
    <scope>NUCLEOTIDE SEQUENCE [LARGE SCALE GENOMIC DNA]</scope>
</reference>
<feature type="domain" description="Smf/DprA SLOG" evidence="2">
    <location>
        <begin position="53"/>
        <end position="132"/>
    </location>
</feature>
<dbReference type="GO" id="GO:0009294">
    <property type="term" value="P:DNA-mediated transformation"/>
    <property type="evidence" value="ECO:0007669"/>
    <property type="project" value="InterPro"/>
</dbReference>
<organism evidence="3 4">
    <name type="scientific">Candidatus Shapirobacteria bacterium GW2011_GWE1_38_10</name>
    <dbReference type="NCBI Taxonomy" id="1618488"/>
    <lineage>
        <taxon>Bacteria</taxon>
        <taxon>Candidatus Shapironibacteriota</taxon>
    </lineage>
</organism>
<evidence type="ECO:0000259" key="2">
    <source>
        <dbReference type="Pfam" id="PF02481"/>
    </source>
</evidence>
<dbReference type="PANTHER" id="PTHR43022:SF1">
    <property type="entry name" value="PROTEIN SMF"/>
    <property type="match status" value="1"/>
</dbReference>
<dbReference type="PANTHER" id="PTHR43022">
    <property type="entry name" value="PROTEIN SMF"/>
    <property type="match status" value="1"/>
</dbReference>
<proteinExistence type="inferred from homology"/>
<evidence type="ECO:0000313" key="4">
    <source>
        <dbReference type="Proteomes" id="UP000034231"/>
    </source>
</evidence>
<dbReference type="Proteomes" id="UP000034231">
    <property type="component" value="Unassembled WGS sequence"/>
</dbReference>
<dbReference type="EMBL" id="LBTX01000017">
    <property type="protein sequence ID" value="KKQ49224.1"/>
    <property type="molecule type" value="Genomic_DNA"/>
</dbReference>
<evidence type="ECO:0000313" key="3">
    <source>
        <dbReference type="EMBL" id="KKQ49224.1"/>
    </source>
</evidence>
<dbReference type="Gene3D" id="3.40.50.450">
    <property type="match status" value="1"/>
</dbReference>
<dbReference type="InterPro" id="IPR057666">
    <property type="entry name" value="DrpA_SLOG"/>
</dbReference>
<comment type="caution">
    <text evidence="3">The sequence shown here is derived from an EMBL/GenBank/DDBJ whole genome shotgun (WGS) entry which is preliminary data.</text>
</comment>
<dbReference type="AlphaFoldDB" id="A0A0G0KJ54"/>
<accession>A0A0G0KJ54</accession>
<dbReference type="SUPFAM" id="SSF102405">
    <property type="entry name" value="MCP/YpsA-like"/>
    <property type="match status" value="1"/>
</dbReference>
<sequence>MKIAVVGSRHMSDYGREVVGEIMEVLAKEEVVTIRVMGCNSEVIRLGAKRIFEGVNFEKLNEDVANYADILVIIEGGKKSGTLLLASKFVEKGKYVYCVPGRIVDEGSYATNWLIKQGAIPLVEMNDLTEVLQ</sequence>
<gene>
    <name evidence="3" type="ORF">US68_C0017G0005</name>
</gene>
<protein>
    <submittedName>
        <fullName evidence="3">Protecting protein DprA protein</fullName>
    </submittedName>
</protein>
<comment type="similarity">
    <text evidence="1">Belongs to the DprA/Smf family.</text>
</comment>
<name>A0A0G0KJ54_9BACT</name>
<dbReference type="InterPro" id="IPR003488">
    <property type="entry name" value="DprA"/>
</dbReference>
<dbReference type="Pfam" id="PF02481">
    <property type="entry name" value="DNA_processg_A"/>
    <property type="match status" value="1"/>
</dbReference>
<evidence type="ECO:0000256" key="1">
    <source>
        <dbReference type="ARBA" id="ARBA00006525"/>
    </source>
</evidence>